<dbReference type="EMBL" id="KL142392">
    <property type="protein sequence ID" value="KDR71480.1"/>
    <property type="molecule type" value="Genomic_DNA"/>
</dbReference>
<reference evidence="2" key="1">
    <citation type="journal article" date="2014" name="Proc. Natl. Acad. Sci. U.S.A.">
        <title>Extensive sampling of basidiomycete genomes demonstrates inadequacy of the white-rot/brown-rot paradigm for wood decay fungi.</title>
        <authorList>
            <person name="Riley R."/>
            <person name="Salamov A.A."/>
            <person name="Brown D.W."/>
            <person name="Nagy L.G."/>
            <person name="Floudas D."/>
            <person name="Held B.W."/>
            <person name="Levasseur A."/>
            <person name="Lombard V."/>
            <person name="Morin E."/>
            <person name="Otillar R."/>
            <person name="Lindquist E.A."/>
            <person name="Sun H."/>
            <person name="LaButti K.M."/>
            <person name="Schmutz J."/>
            <person name="Jabbour D."/>
            <person name="Luo H."/>
            <person name="Baker S.E."/>
            <person name="Pisabarro A.G."/>
            <person name="Walton J.D."/>
            <person name="Blanchette R.A."/>
            <person name="Henrissat B."/>
            <person name="Martin F."/>
            <person name="Cullen D."/>
            <person name="Hibbett D.S."/>
            <person name="Grigoriev I.V."/>
        </authorList>
    </citation>
    <scope>NUCLEOTIDE SEQUENCE [LARGE SCALE GENOMIC DNA]</scope>
    <source>
        <strain evidence="2">CBS 339.88</strain>
    </source>
</reference>
<evidence type="ECO:0000313" key="1">
    <source>
        <dbReference type="EMBL" id="KDR71480.1"/>
    </source>
</evidence>
<sequence length="84" mass="9180">MSGLTPPQVPQLALFWSLISYPFQSGSTVECLWLSWASRTAIEAEVDIQLDAEAEAEAATSSMTLGRPIFEFGYGRRVGLLARS</sequence>
<organism evidence="1 2">
    <name type="scientific">Galerina marginata (strain CBS 339.88)</name>
    <dbReference type="NCBI Taxonomy" id="685588"/>
    <lineage>
        <taxon>Eukaryota</taxon>
        <taxon>Fungi</taxon>
        <taxon>Dikarya</taxon>
        <taxon>Basidiomycota</taxon>
        <taxon>Agaricomycotina</taxon>
        <taxon>Agaricomycetes</taxon>
        <taxon>Agaricomycetidae</taxon>
        <taxon>Agaricales</taxon>
        <taxon>Agaricineae</taxon>
        <taxon>Strophariaceae</taxon>
        <taxon>Galerina</taxon>
    </lineage>
</organism>
<dbReference type="AlphaFoldDB" id="A0A067SKN7"/>
<dbReference type="HOGENOM" id="CLU_2527614_0_0_1"/>
<accession>A0A067SKN7</accession>
<evidence type="ECO:0000313" key="2">
    <source>
        <dbReference type="Proteomes" id="UP000027222"/>
    </source>
</evidence>
<proteinExistence type="predicted"/>
<gene>
    <name evidence="1" type="ORF">GALMADRAFT_253783</name>
</gene>
<protein>
    <submittedName>
        <fullName evidence="1">Uncharacterized protein</fullName>
    </submittedName>
</protein>
<name>A0A067SKN7_GALM3</name>
<keyword evidence="2" id="KW-1185">Reference proteome</keyword>
<dbReference type="Proteomes" id="UP000027222">
    <property type="component" value="Unassembled WGS sequence"/>
</dbReference>